<evidence type="ECO:0000256" key="2">
    <source>
        <dbReference type="ARBA" id="ARBA00022692"/>
    </source>
</evidence>
<evidence type="ECO:0000256" key="1">
    <source>
        <dbReference type="ARBA" id="ARBA00004141"/>
    </source>
</evidence>
<organism evidence="7 8">
    <name type="scientific">Martelella alba</name>
    <dbReference type="NCBI Taxonomy" id="2590451"/>
    <lineage>
        <taxon>Bacteria</taxon>
        <taxon>Pseudomonadati</taxon>
        <taxon>Pseudomonadota</taxon>
        <taxon>Alphaproteobacteria</taxon>
        <taxon>Hyphomicrobiales</taxon>
        <taxon>Aurantimonadaceae</taxon>
        <taxon>Martelella</taxon>
    </lineage>
</organism>
<dbReference type="RefSeq" id="WP_141148969.1">
    <property type="nucleotide sequence ID" value="NZ_VHLG01000004.1"/>
</dbReference>
<keyword evidence="2 5" id="KW-0812">Transmembrane</keyword>
<dbReference type="Proteomes" id="UP000318801">
    <property type="component" value="Unassembled WGS sequence"/>
</dbReference>
<accession>A0A506UBY7</accession>
<comment type="caution">
    <text evidence="7">The sequence shown here is derived from an EMBL/GenBank/DDBJ whole genome shotgun (WGS) entry which is preliminary data.</text>
</comment>
<proteinExistence type="predicted"/>
<evidence type="ECO:0000256" key="3">
    <source>
        <dbReference type="ARBA" id="ARBA00022989"/>
    </source>
</evidence>
<evidence type="ECO:0000256" key="4">
    <source>
        <dbReference type="ARBA" id="ARBA00023136"/>
    </source>
</evidence>
<evidence type="ECO:0000259" key="6">
    <source>
        <dbReference type="Pfam" id="PF01957"/>
    </source>
</evidence>
<dbReference type="Gene3D" id="2.40.50.140">
    <property type="entry name" value="Nucleic acid-binding proteins"/>
    <property type="match status" value="1"/>
</dbReference>
<dbReference type="PANTHER" id="PTHR33507:SF3">
    <property type="entry name" value="INNER MEMBRANE PROTEIN YBBJ"/>
    <property type="match status" value="1"/>
</dbReference>
<evidence type="ECO:0000313" key="7">
    <source>
        <dbReference type="EMBL" id="TPW31098.1"/>
    </source>
</evidence>
<dbReference type="PANTHER" id="PTHR33507">
    <property type="entry name" value="INNER MEMBRANE PROTEIN YBBJ"/>
    <property type="match status" value="1"/>
</dbReference>
<dbReference type="AlphaFoldDB" id="A0A506UBY7"/>
<feature type="domain" description="NfeD-like C-terminal" evidence="6">
    <location>
        <begin position="96"/>
        <end position="150"/>
    </location>
</feature>
<dbReference type="EMBL" id="VHLG01000004">
    <property type="protein sequence ID" value="TPW31098.1"/>
    <property type="molecule type" value="Genomic_DNA"/>
</dbReference>
<keyword evidence="4 5" id="KW-0472">Membrane</keyword>
<comment type="subcellular location">
    <subcellularLocation>
        <location evidence="1">Membrane</location>
        <topology evidence="1">Multi-pass membrane protein</topology>
    </subcellularLocation>
</comment>
<evidence type="ECO:0000256" key="5">
    <source>
        <dbReference type="SAM" id="Phobius"/>
    </source>
</evidence>
<sequence length="154" mass="16802">MEGLIGLLDPWLWWIVGLVLLIAELLLPGVFLMWIGIAALALGILSLAFSSFAFWVWQLQLFLFAVFSVLAILGGRKLLAKGDAPPDEPYLNRRTASLVGRSGVLTEAIEGGRGRMRLDDTVWIVEGPDLPEGTHVRVISGEGERLSVEPGPKI</sequence>
<dbReference type="Pfam" id="PF01957">
    <property type="entry name" value="NfeD"/>
    <property type="match status" value="1"/>
</dbReference>
<reference evidence="7 8" key="1">
    <citation type="submission" date="2019-06" db="EMBL/GenBank/DDBJ databases">
        <authorList>
            <person name="Li M."/>
        </authorList>
    </citation>
    <scope>NUCLEOTIDE SEQUENCE [LARGE SCALE GENOMIC DNA]</scope>
    <source>
        <strain evidence="7 8">BGMRC2036</strain>
    </source>
</reference>
<feature type="transmembrane region" description="Helical" evidence="5">
    <location>
        <begin position="12"/>
        <end position="42"/>
    </location>
</feature>
<feature type="transmembrane region" description="Helical" evidence="5">
    <location>
        <begin position="54"/>
        <end position="73"/>
    </location>
</feature>
<keyword evidence="3 5" id="KW-1133">Transmembrane helix</keyword>
<name>A0A506UBY7_9HYPH</name>
<dbReference type="InterPro" id="IPR012340">
    <property type="entry name" value="NA-bd_OB-fold"/>
</dbReference>
<dbReference type="InterPro" id="IPR052165">
    <property type="entry name" value="Membrane_assoc_protease"/>
</dbReference>
<gene>
    <name evidence="7" type="ORF">FJU08_10625</name>
</gene>
<dbReference type="OrthoDB" id="9810336at2"/>
<keyword evidence="8" id="KW-1185">Reference proteome</keyword>
<protein>
    <submittedName>
        <fullName evidence="7">NfeD family protein</fullName>
    </submittedName>
</protein>
<evidence type="ECO:0000313" key="8">
    <source>
        <dbReference type="Proteomes" id="UP000318801"/>
    </source>
</evidence>
<dbReference type="InterPro" id="IPR002810">
    <property type="entry name" value="NfeD-like_C"/>
</dbReference>
<dbReference type="GO" id="GO:0005886">
    <property type="term" value="C:plasma membrane"/>
    <property type="evidence" value="ECO:0007669"/>
    <property type="project" value="TreeGrafter"/>
</dbReference>